<protein>
    <submittedName>
        <fullName evidence="3">GAD-like protein</fullName>
    </submittedName>
</protein>
<feature type="domain" description="GAD-related" evidence="1">
    <location>
        <begin position="11"/>
        <end position="113"/>
    </location>
</feature>
<name>A0AA86YPA5_PROST</name>
<dbReference type="Pfam" id="PF08906">
    <property type="entry name" value="T6SS_Tdi1_C"/>
    <property type="match status" value="1"/>
</dbReference>
<sequence>MEKENKMRNEFFEAFIDEFGDATTSRYASVEEIEKWKGKLPELLLNYWRNEGWSSYYNGLFTIVNPEDYEDIVDGWLENTYLEEVDIFHAIAINGFGNVYLCGEKTGQCVVISPIFNTIFVQKKKLKRIQTTDSLNVSILTLFLSSKVERHGKDGLFDKAIQKFGPLGDNEIFGFEPALTLGGELDIKYIQKVDARIHLSILSQLADPEIDEINV</sequence>
<evidence type="ECO:0000259" key="1">
    <source>
        <dbReference type="Pfam" id="PF08887"/>
    </source>
</evidence>
<dbReference type="InterPro" id="IPR015002">
    <property type="entry name" value="T6SS_Tdi1_C"/>
</dbReference>
<dbReference type="InterPro" id="IPR014983">
    <property type="entry name" value="GAD-rel"/>
</dbReference>
<dbReference type="RefSeq" id="WP_004916936.1">
    <property type="nucleotide sequence ID" value="NZ_DS607656.1"/>
</dbReference>
<evidence type="ECO:0000313" key="4">
    <source>
        <dbReference type="Proteomes" id="UP000004506"/>
    </source>
</evidence>
<reference evidence="4" key="2">
    <citation type="submission" date="2008-04" db="EMBL/GenBank/DDBJ databases">
        <title>Draft genome sequence of Providencia stuartii(ATCC 25827).</title>
        <authorList>
            <person name="Sudarsanam P."/>
            <person name="Ley R."/>
            <person name="Guruge J."/>
            <person name="Turnbaugh P.J."/>
            <person name="Mahowald M."/>
            <person name="Liep D."/>
            <person name="Gordon J."/>
        </authorList>
    </citation>
    <scope>NUCLEOTIDE SEQUENCE [LARGE SCALE GENOMIC DNA]</scope>
    <source>
        <strain evidence="4">ATCC 25827</strain>
    </source>
</reference>
<organism evidence="3 4">
    <name type="scientific">Providencia stuartii ATCC 25827</name>
    <dbReference type="NCBI Taxonomy" id="471874"/>
    <lineage>
        <taxon>Bacteria</taxon>
        <taxon>Pseudomonadati</taxon>
        <taxon>Pseudomonadota</taxon>
        <taxon>Gammaproteobacteria</taxon>
        <taxon>Enterobacterales</taxon>
        <taxon>Morganellaceae</taxon>
        <taxon>Providencia</taxon>
    </lineage>
</organism>
<accession>A0AA86YPA5</accession>
<gene>
    <name evidence="3" type="ORF">PROSTU_04355</name>
</gene>
<dbReference type="AlphaFoldDB" id="A0AA86YPA5"/>
<dbReference type="Pfam" id="PF08887">
    <property type="entry name" value="GAD-like"/>
    <property type="match status" value="1"/>
</dbReference>
<feature type="domain" description="T6SS immunity protein Tdi1 C-terminal" evidence="2">
    <location>
        <begin position="154"/>
        <end position="205"/>
    </location>
</feature>
<proteinExistence type="predicted"/>
<dbReference type="Proteomes" id="UP000004506">
    <property type="component" value="Unassembled WGS sequence"/>
</dbReference>
<evidence type="ECO:0000313" key="3">
    <source>
        <dbReference type="EMBL" id="EDU57731.1"/>
    </source>
</evidence>
<evidence type="ECO:0000259" key="2">
    <source>
        <dbReference type="Pfam" id="PF08906"/>
    </source>
</evidence>
<reference evidence="4" key="1">
    <citation type="submission" date="2008-04" db="EMBL/GenBank/DDBJ databases">
        <title>Draft genome sequence of Providencia stuartii (ATCC 25827).</title>
        <authorList>
            <person name="Sudarsanam P."/>
            <person name="Ley R."/>
            <person name="Guruge J."/>
            <person name="Turnbaugh P.J."/>
            <person name="Mahowald M."/>
            <person name="Liep D."/>
            <person name="Gordon J."/>
        </authorList>
    </citation>
    <scope>NUCLEOTIDE SEQUENCE [LARGE SCALE GENOMIC DNA]</scope>
    <source>
        <strain evidence="4">ATCC 25827</strain>
    </source>
</reference>
<dbReference type="EMBL" id="ABJD02000108">
    <property type="protein sequence ID" value="EDU57731.1"/>
    <property type="molecule type" value="Genomic_DNA"/>
</dbReference>
<comment type="caution">
    <text evidence="3">The sequence shown here is derived from an EMBL/GenBank/DDBJ whole genome shotgun (WGS) entry which is preliminary data.</text>
</comment>
<reference evidence="3 4" key="3">
    <citation type="submission" date="2008-05" db="EMBL/GenBank/DDBJ databases">
        <authorList>
            <person name="Fulton L."/>
            <person name="Clifton S."/>
            <person name="Fulton B."/>
            <person name="Xu J."/>
            <person name="Minx P."/>
            <person name="Pepin K.H."/>
            <person name="Johnson M."/>
            <person name="Thiruvilangam P."/>
            <person name="Bhonagiri V."/>
            <person name="Nash W.E."/>
            <person name="Mardis E.R."/>
            <person name="Wilson R.K."/>
        </authorList>
    </citation>
    <scope>NUCLEOTIDE SEQUENCE [LARGE SCALE GENOMIC DNA]</scope>
    <source>
        <strain evidence="3 4">ATCC 25827</strain>
    </source>
</reference>